<keyword evidence="2" id="KW-1185">Reference proteome</keyword>
<organism evidence="1 2">
    <name type="scientific">Chryseobacterium gilvum</name>
    <dbReference type="NCBI Taxonomy" id="2976534"/>
    <lineage>
        <taxon>Bacteria</taxon>
        <taxon>Pseudomonadati</taxon>
        <taxon>Bacteroidota</taxon>
        <taxon>Flavobacteriia</taxon>
        <taxon>Flavobacteriales</taxon>
        <taxon>Weeksellaceae</taxon>
        <taxon>Chryseobacterium group</taxon>
        <taxon>Chryseobacterium</taxon>
    </lineage>
</organism>
<evidence type="ECO:0000313" key="1">
    <source>
        <dbReference type="EMBL" id="MCU7614115.1"/>
    </source>
</evidence>
<evidence type="ECO:0000313" key="2">
    <source>
        <dbReference type="Proteomes" id="UP001208114"/>
    </source>
</evidence>
<dbReference type="EMBL" id="JAOTEN010000002">
    <property type="protein sequence ID" value="MCU7614115.1"/>
    <property type="molecule type" value="Genomic_DNA"/>
</dbReference>
<gene>
    <name evidence="1" type="ORF">N0B16_06665</name>
</gene>
<name>A0ABT2VWH6_9FLAO</name>
<proteinExistence type="predicted"/>
<protein>
    <submittedName>
        <fullName evidence="1">Uncharacterized protein</fullName>
    </submittedName>
</protein>
<dbReference type="Proteomes" id="UP001208114">
    <property type="component" value="Unassembled WGS sequence"/>
</dbReference>
<accession>A0ABT2VWH6</accession>
<reference evidence="2" key="1">
    <citation type="submission" date="2023-07" db="EMBL/GenBank/DDBJ databases">
        <title>Chryseobacterium sp. GMJ5 Genome sequencing and assembly.</title>
        <authorList>
            <person name="Jung Y."/>
        </authorList>
    </citation>
    <scope>NUCLEOTIDE SEQUENCE [LARGE SCALE GENOMIC DNA]</scope>
    <source>
        <strain evidence="2">GMJ5</strain>
    </source>
</reference>
<dbReference type="RefSeq" id="WP_262990003.1">
    <property type="nucleotide sequence ID" value="NZ_JAOTEN010000002.1"/>
</dbReference>
<sequence length="145" mass="17648">MNKLKYIFSFFFLVFFIIGYAQSKDTVFIKKNKNQRIYFLQNKNLNYYNTLIDFSDFNINEHTQKIKSLGINSKWIRIYKYKNEYYLYIPCDDMNNTKYLIDDSSLQIKSSEILSYRVCSVKRKKEKKKIKLFNIKTLTPTKKLY</sequence>
<comment type="caution">
    <text evidence="1">The sequence shown here is derived from an EMBL/GenBank/DDBJ whole genome shotgun (WGS) entry which is preliminary data.</text>
</comment>